<feature type="chain" id="PRO_5002897543" description="Chitin-binding type-2 domain-containing protein" evidence="2">
    <location>
        <begin position="23"/>
        <end position="89"/>
    </location>
</feature>
<reference evidence="3 4" key="1">
    <citation type="submission" date="2009-01" db="EMBL/GenBank/DDBJ databases">
        <authorList>
            <person name="Fulton L."/>
            <person name="Clifton S."/>
            <person name="Chinwalla A.T."/>
            <person name="Mitreva M."/>
            <person name="Sodergren E."/>
            <person name="Weinstock G."/>
            <person name="Clifton S."/>
            <person name="Dooling D.J."/>
            <person name="Fulton B."/>
            <person name="Minx P."/>
            <person name="Pepin K.H."/>
            <person name="Johnson M."/>
            <person name="Bhonagiri V."/>
            <person name="Nash W.E."/>
            <person name="Mardis E.R."/>
            <person name="Wilson R.K."/>
        </authorList>
    </citation>
    <scope>NUCLEOTIDE SEQUENCE [LARGE SCALE GENOMIC DNA]</scope>
    <source>
        <strain evidence="3 4">ATCC 23834</strain>
    </source>
</reference>
<dbReference type="HOGENOM" id="CLU_2449938_0_0_4"/>
<dbReference type="RefSeq" id="WP_003821880.1">
    <property type="nucleotide sequence ID" value="NZ_EQ973316.1"/>
</dbReference>
<evidence type="ECO:0000256" key="1">
    <source>
        <dbReference type="SAM" id="MobiDB-lite"/>
    </source>
</evidence>
<organism evidence="3 4">
    <name type="scientific">Eikenella corrodens ATCC 23834</name>
    <dbReference type="NCBI Taxonomy" id="546274"/>
    <lineage>
        <taxon>Bacteria</taxon>
        <taxon>Pseudomonadati</taxon>
        <taxon>Pseudomonadota</taxon>
        <taxon>Betaproteobacteria</taxon>
        <taxon>Neisseriales</taxon>
        <taxon>Neisseriaceae</taxon>
        <taxon>Eikenella</taxon>
    </lineage>
</organism>
<dbReference type="EMBL" id="ACEA01000003">
    <property type="protein sequence ID" value="EEG25164.1"/>
    <property type="molecule type" value="Genomic_DNA"/>
</dbReference>
<evidence type="ECO:0000256" key="2">
    <source>
        <dbReference type="SAM" id="SignalP"/>
    </source>
</evidence>
<feature type="compositionally biased region" description="Low complexity" evidence="1">
    <location>
        <begin position="65"/>
        <end position="78"/>
    </location>
</feature>
<dbReference type="eggNOG" id="ENOG5030I9B">
    <property type="taxonomic scope" value="Bacteria"/>
</dbReference>
<name>C0DS46_EIKCO</name>
<feature type="signal peptide" evidence="2">
    <location>
        <begin position="1"/>
        <end position="22"/>
    </location>
</feature>
<dbReference type="Proteomes" id="UP000005837">
    <property type="component" value="Unassembled WGS sequence"/>
</dbReference>
<comment type="caution">
    <text evidence="3">The sequence shown here is derived from an EMBL/GenBank/DDBJ whole genome shotgun (WGS) entry which is preliminary data.</text>
</comment>
<evidence type="ECO:0008006" key="5">
    <source>
        <dbReference type="Google" id="ProtNLM"/>
    </source>
</evidence>
<accession>C0DS46</accession>
<proteinExistence type="predicted"/>
<feature type="region of interest" description="Disordered" evidence="1">
    <location>
        <begin position="61"/>
        <end position="89"/>
    </location>
</feature>
<gene>
    <name evidence="3" type="ORF">EIKCOROL_00163</name>
</gene>
<evidence type="ECO:0000313" key="3">
    <source>
        <dbReference type="EMBL" id="EEG25164.1"/>
    </source>
</evidence>
<protein>
    <recommendedName>
        <fullName evidence="5">Chitin-binding type-2 domain-containing protein</fullName>
    </recommendedName>
</protein>
<keyword evidence="2" id="KW-0732">Signal</keyword>
<evidence type="ECO:0000313" key="4">
    <source>
        <dbReference type="Proteomes" id="UP000005837"/>
    </source>
</evidence>
<sequence length="89" mass="9784">MNKTVFAVIAGCLLAISVSADARGREPCSGRKGGIAYCSGSKFVCRDGSISQSRRMCVGYDRPATRAQANNSRQQQATPQRKPRQHRRR</sequence>
<dbReference type="AlphaFoldDB" id="C0DS46"/>